<dbReference type="InterPro" id="IPR030616">
    <property type="entry name" value="Aur-like"/>
</dbReference>
<dbReference type="CDD" id="cd14272">
    <property type="entry name" value="UBA_AMPK-RKs"/>
    <property type="match status" value="1"/>
</dbReference>
<proteinExistence type="predicted"/>
<evidence type="ECO:0000313" key="8">
    <source>
        <dbReference type="EMBL" id="OHT00757.1"/>
    </source>
</evidence>
<evidence type="ECO:0000259" key="7">
    <source>
        <dbReference type="PROSITE" id="PS50011"/>
    </source>
</evidence>
<dbReference type="EMBL" id="MLAK01000939">
    <property type="protein sequence ID" value="OHT00757.1"/>
    <property type="molecule type" value="Genomic_DNA"/>
</dbReference>
<keyword evidence="1" id="KW-0723">Serine/threonine-protein kinase</keyword>
<keyword evidence="5" id="KW-0067">ATP-binding</keyword>
<dbReference type="GeneID" id="94843202"/>
<evidence type="ECO:0000256" key="3">
    <source>
        <dbReference type="ARBA" id="ARBA00022741"/>
    </source>
</evidence>
<dbReference type="PANTHER" id="PTHR24350">
    <property type="entry name" value="SERINE/THREONINE-PROTEIN KINASE IAL-RELATED"/>
    <property type="match status" value="1"/>
</dbReference>
<dbReference type="InterPro" id="IPR011009">
    <property type="entry name" value="Kinase-like_dom_sf"/>
</dbReference>
<feature type="region of interest" description="Disordered" evidence="6">
    <location>
        <begin position="258"/>
        <end position="281"/>
    </location>
</feature>
<evidence type="ECO:0000256" key="2">
    <source>
        <dbReference type="ARBA" id="ARBA00022679"/>
    </source>
</evidence>
<dbReference type="GO" id="GO:0005524">
    <property type="term" value="F:ATP binding"/>
    <property type="evidence" value="ECO:0007669"/>
    <property type="project" value="UniProtKB-KW"/>
</dbReference>
<evidence type="ECO:0000256" key="1">
    <source>
        <dbReference type="ARBA" id="ARBA00022527"/>
    </source>
</evidence>
<evidence type="ECO:0000256" key="4">
    <source>
        <dbReference type="ARBA" id="ARBA00022777"/>
    </source>
</evidence>
<name>A0A1J4JU29_9EUKA</name>
<feature type="domain" description="Protein kinase" evidence="7">
    <location>
        <begin position="1"/>
        <end position="84"/>
    </location>
</feature>
<dbReference type="PROSITE" id="PS50011">
    <property type="entry name" value="PROTEIN_KINASE_DOM"/>
    <property type="match status" value="1"/>
</dbReference>
<organism evidence="8 9">
    <name type="scientific">Tritrichomonas foetus</name>
    <dbReference type="NCBI Taxonomy" id="1144522"/>
    <lineage>
        <taxon>Eukaryota</taxon>
        <taxon>Metamonada</taxon>
        <taxon>Parabasalia</taxon>
        <taxon>Tritrichomonadida</taxon>
        <taxon>Tritrichomonadidae</taxon>
        <taxon>Tritrichomonas</taxon>
    </lineage>
</organism>
<evidence type="ECO:0000256" key="6">
    <source>
        <dbReference type="SAM" id="MobiDB-lite"/>
    </source>
</evidence>
<dbReference type="Gene3D" id="1.10.510.10">
    <property type="entry name" value="Transferase(Phosphotransferase) domain 1"/>
    <property type="match status" value="1"/>
</dbReference>
<gene>
    <name evidence="8" type="ORF">TRFO_32440</name>
</gene>
<protein>
    <recommendedName>
        <fullName evidence="7">Protein kinase domain-containing protein</fullName>
    </recommendedName>
</protein>
<dbReference type="GO" id="GO:0004674">
    <property type="term" value="F:protein serine/threonine kinase activity"/>
    <property type="evidence" value="ECO:0007669"/>
    <property type="project" value="UniProtKB-KW"/>
</dbReference>
<dbReference type="AlphaFoldDB" id="A0A1J4JU29"/>
<keyword evidence="3" id="KW-0547">Nucleotide-binding</keyword>
<keyword evidence="2" id="KW-0808">Transferase</keyword>
<dbReference type="InterPro" id="IPR000719">
    <property type="entry name" value="Prot_kinase_dom"/>
</dbReference>
<sequence length="281" mass="32423">MIRGNHYTIASDIWSAGILLYAMCVGELPFEDDNMQRLFQKITFKEPNYPTTISPALKDLLCRLLTKNPNDRITLQKIKEHPWFSQYQYSQMMDMNFGIVCDWRIIGGNTDRDIIQIMNNHGYECTHLVNDLFDNKTNNLTAVYRMLRKSKISDEMRDVSLSSLLHSKRLHKVNTILNQFAKTTVKPIPKPIITDCKIQRPTQDFSKSPVSNKLSLCRQDSADVTKSTPMYNLRTRSINLPKHGEISKLIAKPYSSNFLQQRRRSSSMREPSPLIPTANPV</sequence>
<reference evidence="8" key="1">
    <citation type="submission" date="2016-10" db="EMBL/GenBank/DDBJ databases">
        <authorList>
            <person name="Benchimol M."/>
            <person name="Almeida L.G."/>
            <person name="Vasconcelos A.T."/>
            <person name="Perreira-Neves A."/>
            <person name="Rosa I.A."/>
            <person name="Tasca T."/>
            <person name="Bogo M.R."/>
            <person name="de Souza W."/>
        </authorList>
    </citation>
    <scope>NUCLEOTIDE SEQUENCE [LARGE SCALE GENOMIC DNA]</scope>
    <source>
        <strain evidence="8">K</strain>
    </source>
</reference>
<evidence type="ECO:0000256" key="5">
    <source>
        <dbReference type="ARBA" id="ARBA00022840"/>
    </source>
</evidence>
<dbReference type="Proteomes" id="UP000179807">
    <property type="component" value="Unassembled WGS sequence"/>
</dbReference>
<dbReference type="OrthoDB" id="68483at2759"/>
<dbReference type="VEuPathDB" id="TrichDB:TRFO_32440"/>
<dbReference type="Pfam" id="PF00069">
    <property type="entry name" value="Pkinase"/>
    <property type="match status" value="1"/>
</dbReference>
<comment type="caution">
    <text evidence="8">The sequence shown here is derived from an EMBL/GenBank/DDBJ whole genome shotgun (WGS) entry which is preliminary data.</text>
</comment>
<keyword evidence="9" id="KW-1185">Reference proteome</keyword>
<evidence type="ECO:0000313" key="9">
    <source>
        <dbReference type="Proteomes" id="UP000179807"/>
    </source>
</evidence>
<dbReference type="SUPFAM" id="SSF56112">
    <property type="entry name" value="Protein kinase-like (PK-like)"/>
    <property type="match status" value="1"/>
</dbReference>
<accession>A0A1J4JU29</accession>
<dbReference type="RefSeq" id="XP_068353893.1">
    <property type="nucleotide sequence ID" value="XM_068508498.1"/>
</dbReference>
<keyword evidence="4" id="KW-0418">Kinase</keyword>